<dbReference type="SUPFAM" id="SSF109604">
    <property type="entry name" value="HD-domain/PDEase-like"/>
    <property type="match status" value="1"/>
</dbReference>
<gene>
    <name evidence="1" type="ORF">DSTB1V02_LOCUS3918</name>
</gene>
<dbReference type="EMBL" id="CAJPEV010000543">
    <property type="protein sequence ID" value="CAG0886311.1"/>
    <property type="molecule type" value="Genomic_DNA"/>
</dbReference>
<proteinExistence type="predicted"/>
<dbReference type="GO" id="GO:0008832">
    <property type="term" value="F:dGTPase activity"/>
    <property type="evidence" value="ECO:0007669"/>
    <property type="project" value="TreeGrafter"/>
</dbReference>
<evidence type="ECO:0000313" key="2">
    <source>
        <dbReference type="Proteomes" id="UP000677054"/>
    </source>
</evidence>
<keyword evidence="2" id="KW-1185">Reference proteome</keyword>
<dbReference type="AlphaFoldDB" id="A0A7R8XD11"/>
<dbReference type="PANTHER" id="PTHR11373:SF4">
    <property type="entry name" value="DEOXYNUCLEOSIDE TRIPHOSPHATE TRIPHOSPHOHYDROLASE SAMHD1"/>
    <property type="match status" value="1"/>
</dbReference>
<evidence type="ECO:0000313" key="1">
    <source>
        <dbReference type="EMBL" id="CAD7244013.1"/>
    </source>
</evidence>
<protein>
    <submittedName>
        <fullName evidence="1">Uncharacterized protein</fullName>
    </submittedName>
</protein>
<reference evidence="1" key="1">
    <citation type="submission" date="2020-11" db="EMBL/GenBank/DDBJ databases">
        <authorList>
            <person name="Tran Van P."/>
        </authorList>
    </citation>
    <scope>NUCLEOTIDE SEQUENCE</scope>
</reference>
<accession>A0A7R8XD11</accession>
<dbReference type="Gene3D" id="3.30.70.2760">
    <property type="match status" value="1"/>
</dbReference>
<dbReference type="OrthoDB" id="9991235at2759"/>
<dbReference type="Proteomes" id="UP000677054">
    <property type="component" value="Unassembled WGS sequence"/>
</dbReference>
<name>A0A7R8XD11_9CRUS</name>
<organism evidence="1">
    <name type="scientific">Darwinula stevensoni</name>
    <dbReference type="NCBI Taxonomy" id="69355"/>
    <lineage>
        <taxon>Eukaryota</taxon>
        <taxon>Metazoa</taxon>
        <taxon>Ecdysozoa</taxon>
        <taxon>Arthropoda</taxon>
        <taxon>Crustacea</taxon>
        <taxon>Oligostraca</taxon>
        <taxon>Ostracoda</taxon>
        <taxon>Podocopa</taxon>
        <taxon>Podocopida</taxon>
        <taxon>Darwinulocopina</taxon>
        <taxon>Darwinuloidea</taxon>
        <taxon>Darwinulidae</taxon>
        <taxon>Darwinula</taxon>
    </lineage>
</organism>
<dbReference type="InterPro" id="IPR050135">
    <property type="entry name" value="dGTPase-like"/>
</dbReference>
<sequence>MRATSCRFRQPLRLRETLDHPELFALLDDSIFFTILNSERVELQDAVRILQNIQERKLYRRVGDARFPDRGMTAEGFERSRLQERFEREFRAKLPNCVRDVDYILKIIEVDYGMREENPLRKVRMYTKEHPDDPIPFPHETLFPIPREFREKKVMILSRDGRPETRRSTERELRRVLSECMEDLGLQ</sequence>
<dbReference type="GO" id="GO:0006203">
    <property type="term" value="P:dGTP catabolic process"/>
    <property type="evidence" value="ECO:0007669"/>
    <property type="project" value="TreeGrafter"/>
</dbReference>
<dbReference type="EMBL" id="LR900060">
    <property type="protein sequence ID" value="CAD7244013.1"/>
    <property type="molecule type" value="Genomic_DNA"/>
</dbReference>
<dbReference type="PANTHER" id="PTHR11373">
    <property type="entry name" value="DEOXYNUCLEOSIDE TRIPHOSPHATE TRIPHOSPHOHYDROLASE"/>
    <property type="match status" value="1"/>
</dbReference>